<dbReference type="AlphaFoldDB" id="A0A0A9EKD0"/>
<feature type="region of interest" description="Disordered" evidence="1">
    <location>
        <begin position="1"/>
        <end position="20"/>
    </location>
</feature>
<reference evidence="2" key="2">
    <citation type="journal article" date="2015" name="Data Brief">
        <title>Shoot transcriptome of the giant reed, Arundo donax.</title>
        <authorList>
            <person name="Barrero R.A."/>
            <person name="Guerrero F.D."/>
            <person name="Moolhuijzen P."/>
            <person name="Goolsby J.A."/>
            <person name="Tidwell J."/>
            <person name="Bellgard S.E."/>
            <person name="Bellgard M.I."/>
        </authorList>
    </citation>
    <scope>NUCLEOTIDE SEQUENCE</scope>
    <source>
        <tissue evidence="2">Shoot tissue taken approximately 20 cm above the soil surface</tissue>
    </source>
</reference>
<accession>A0A0A9EKD0</accession>
<proteinExistence type="predicted"/>
<sequence>MHKPKEKLINTSDGPIIEHI</sequence>
<organism evidence="2">
    <name type="scientific">Arundo donax</name>
    <name type="common">Giant reed</name>
    <name type="synonym">Donax arundinaceus</name>
    <dbReference type="NCBI Taxonomy" id="35708"/>
    <lineage>
        <taxon>Eukaryota</taxon>
        <taxon>Viridiplantae</taxon>
        <taxon>Streptophyta</taxon>
        <taxon>Embryophyta</taxon>
        <taxon>Tracheophyta</taxon>
        <taxon>Spermatophyta</taxon>
        <taxon>Magnoliopsida</taxon>
        <taxon>Liliopsida</taxon>
        <taxon>Poales</taxon>
        <taxon>Poaceae</taxon>
        <taxon>PACMAD clade</taxon>
        <taxon>Arundinoideae</taxon>
        <taxon>Arundineae</taxon>
        <taxon>Arundo</taxon>
    </lineage>
</organism>
<protein>
    <submittedName>
        <fullName evidence="2">Uncharacterized protein</fullName>
    </submittedName>
</protein>
<dbReference type="EMBL" id="GBRH01198427">
    <property type="protein sequence ID" value="JAD99468.1"/>
    <property type="molecule type" value="Transcribed_RNA"/>
</dbReference>
<name>A0A0A9EKD0_ARUDO</name>
<evidence type="ECO:0000256" key="1">
    <source>
        <dbReference type="SAM" id="MobiDB-lite"/>
    </source>
</evidence>
<reference evidence="2" key="1">
    <citation type="submission" date="2014-09" db="EMBL/GenBank/DDBJ databases">
        <authorList>
            <person name="Magalhaes I.L.F."/>
            <person name="Oliveira U."/>
            <person name="Santos F.R."/>
            <person name="Vidigal T.H.D.A."/>
            <person name="Brescovit A.D."/>
            <person name="Santos A.J."/>
        </authorList>
    </citation>
    <scope>NUCLEOTIDE SEQUENCE</scope>
    <source>
        <tissue evidence="2">Shoot tissue taken approximately 20 cm above the soil surface</tissue>
    </source>
</reference>
<evidence type="ECO:0000313" key="2">
    <source>
        <dbReference type="EMBL" id="JAD99468.1"/>
    </source>
</evidence>